<dbReference type="InterPro" id="IPR002716">
    <property type="entry name" value="PIN_dom"/>
</dbReference>
<name>A0A1L3SM98_9HYPH</name>
<keyword evidence="11" id="KW-1185">Reference proteome</keyword>
<dbReference type="EC" id="3.1.-.-" evidence="8"/>
<keyword evidence="3 8" id="KW-0540">Nuclease</keyword>
<accession>A0A1L3SM98</accession>
<keyword evidence="2 8" id="KW-1277">Toxin-antitoxin system</keyword>
<evidence type="ECO:0000256" key="7">
    <source>
        <dbReference type="ARBA" id="ARBA00038093"/>
    </source>
</evidence>
<dbReference type="PANTHER" id="PTHR33653">
    <property type="entry name" value="RIBONUCLEASE VAPC2"/>
    <property type="match status" value="1"/>
</dbReference>
<dbReference type="KEGG" id="meso:BSQ44_02880"/>
<evidence type="ECO:0000313" key="10">
    <source>
        <dbReference type="EMBL" id="APH70442.1"/>
    </source>
</evidence>
<dbReference type="GO" id="GO:0000287">
    <property type="term" value="F:magnesium ion binding"/>
    <property type="evidence" value="ECO:0007669"/>
    <property type="project" value="UniProtKB-UniRule"/>
</dbReference>
<dbReference type="InterPro" id="IPR029060">
    <property type="entry name" value="PIN-like_dom_sf"/>
</dbReference>
<feature type="binding site" evidence="8">
    <location>
        <position position="7"/>
    </location>
    <ligand>
        <name>Mg(2+)</name>
        <dbReference type="ChEBI" id="CHEBI:18420"/>
    </ligand>
</feature>
<dbReference type="InterPro" id="IPR050556">
    <property type="entry name" value="Type_II_TA_system_RNase"/>
</dbReference>
<keyword evidence="5 8" id="KW-0378">Hydrolase</keyword>
<dbReference type="AlphaFoldDB" id="A0A1L3SM98"/>
<dbReference type="CDD" id="cd09871">
    <property type="entry name" value="PIN_MtVapC28-VapC30-like"/>
    <property type="match status" value="1"/>
</dbReference>
<dbReference type="OrthoDB" id="32625at2"/>
<dbReference type="Pfam" id="PF01850">
    <property type="entry name" value="PIN"/>
    <property type="match status" value="1"/>
</dbReference>
<dbReference type="HAMAP" id="MF_00265">
    <property type="entry name" value="VapC_Nob1"/>
    <property type="match status" value="1"/>
</dbReference>
<dbReference type="Proteomes" id="UP000182840">
    <property type="component" value="Chromosome"/>
</dbReference>
<dbReference type="STRING" id="1670800.BSQ44_02880"/>
<feature type="binding site" evidence="8">
    <location>
        <position position="103"/>
    </location>
    <ligand>
        <name>Mg(2+)</name>
        <dbReference type="ChEBI" id="CHEBI:18420"/>
    </ligand>
</feature>
<comment type="similarity">
    <text evidence="7 8">Belongs to the PINc/VapC protein family.</text>
</comment>
<evidence type="ECO:0000256" key="1">
    <source>
        <dbReference type="ARBA" id="ARBA00001946"/>
    </source>
</evidence>
<dbReference type="EMBL" id="CP018171">
    <property type="protein sequence ID" value="APH70442.1"/>
    <property type="molecule type" value="Genomic_DNA"/>
</dbReference>
<reference evidence="11" key="1">
    <citation type="submission" date="2016-11" db="EMBL/GenBank/DDBJ databases">
        <title>Mesorhizobium oceanicum sp. nov., isolated from deep seawater in South China Sea.</title>
        <authorList>
            <person name="Fu G.-Y."/>
        </authorList>
    </citation>
    <scope>NUCLEOTIDE SEQUENCE [LARGE SCALE GENOMIC DNA]</scope>
    <source>
        <strain evidence="11">B7</strain>
    </source>
</reference>
<comment type="cofactor">
    <cofactor evidence="1 8">
        <name>Mg(2+)</name>
        <dbReference type="ChEBI" id="CHEBI:18420"/>
    </cofactor>
</comment>
<feature type="domain" description="PIN" evidence="9">
    <location>
        <begin position="5"/>
        <end position="128"/>
    </location>
</feature>
<evidence type="ECO:0000313" key="11">
    <source>
        <dbReference type="Proteomes" id="UP000182840"/>
    </source>
</evidence>
<evidence type="ECO:0000256" key="6">
    <source>
        <dbReference type="ARBA" id="ARBA00022842"/>
    </source>
</evidence>
<evidence type="ECO:0000259" key="9">
    <source>
        <dbReference type="Pfam" id="PF01850"/>
    </source>
</evidence>
<protein>
    <recommendedName>
        <fullName evidence="8">Ribonuclease VapC</fullName>
        <shortName evidence="8">RNase VapC</shortName>
        <ecNumber evidence="8">3.1.-.-</ecNumber>
    </recommendedName>
    <alternativeName>
        <fullName evidence="8">Toxin VapC</fullName>
    </alternativeName>
</protein>
<organism evidence="10 11">
    <name type="scientific">Aquibium oceanicum</name>
    <dbReference type="NCBI Taxonomy" id="1670800"/>
    <lineage>
        <taxon>Bacteria</taxon>
        <taxon>Pseudomonadati</taxon>
        <taxon>Pseudomonadota</taxon>
        <taxon>Alphaproteobacteria</taxon>
        <taxon>Hyphomicrobiales</taxon>
        <taxon>Phyllobacteriaceae</taxon>
        <taxon>Aquibium</taxon>
    </lineage>
</organism>
<dbReference type="GO" id="GO:0004540">
    <property type="term" value="F:RNA nuclease activity"/>
    <property type="evidence" value="ECO:0007669"/>
    <property type="project" value="InterPro"/>
</dbReference>
<keyword evidence="4 8" id="KW-0479">Metal-binding</keyword>
<gene>
    <name evidence="8" type="primary">vapC</name>
    <name evidence="10" type="ORF">BSQ44_02880</name>
</gene>
<proteinExistence type="inferred from homology"/>
<evidence type="ECO:0000256" key="5">
    <source>
        <dbReference type="ARBA" id="ARBA00022801"/>
    </source>
</evidence>
<evidence type="ECO:0000256" key="2">
    <source>
        <dbReference type="ARBA" id="ARBA00022649"/>
    </source>
</evidence>
<evidence type="ECO:0000256" key="8">
    <source>
        <dbReference type="HAMAP-Rule" id="MF_00265"/>
    </source>
</evidence>
<dbReference type="PANTHER" id="PTHR33653:SF1">
    <property type="entry name" value="RIBONUCLEASE VAPC2"/>
    <property type="match status" value="1"/>
</dbReference>
<dbReference type="Gene3D" id="3.40.50.1010">
    <property type="entry name" value="5'-nuclease"/>
    <property type="match status" value="1"/>
</dbReference>
<dbReference type="RefSeq" id="WP_072601854.1">
    <property type="nucleotide sequence ID" value="NZ_CP018171.1"/>
</dbReference>
<keyword evidence="8" id="KW-0800">Toxin</keyword>
<dbReference type="GO" id="GO:0090729">
    <property type="term" value="F:toxin activity"/>
    <property type="evidence" value="ECO:0007669"/>
    <property type="project" value="UniProtKB-KW"/>
</dbReference>
<sequence>MSGFVLDSSVLIAILAAEPDADRFKRYIDEDVNAQISAATVHEAFCVASGERLRDGAARLERMLDLIGPVIVPFDVQQLSASRQAYARFGRGSGHPAKLNMGDCFSYALARTRNLPLLFKGNDFIHTDIEPALKPA</sequence>
<comment type="function">
    <text evidence="8">Toxic component of a toxin-antitoxin (TA) system. An RNase.</text>
</comment>
<dbReference type="InterPro" id="IPR022907">
    <property type="entry name" value="VapC_family"/>
</dbReference>
<dbReference type="SUPFAM" id="SSF88723">
    <property type="entry name" value="PIN domain-like"/>
    <property type="match status" value="1"/>
</dbReference>
<evidence type="ECO:0000256" key="3">
    <source>
        <dbReference type="ARBA" id="ARBA00022722"/>
    </source>
</evidence>
<dbReference type="GO" id="GO:0016787">
    <property type="term" value="F:hydrolase activity"/>
    <property type="evidence" value="ECO:0007669"/>
    <property type="project" value="UniProtKB-KW"/>
</dbReference>
<evidence type="ECO:0000256" key="4">
    <source>
        <dbReference type="ARBA" id="ARBA00022723"/>
    </source>
</evidence>
<keyword evidence="6 8" id="KW-0460">Magnesium</keyword>